<evidence type="ECO:0000313" key="4">
    <source>
        <dbReference type="Proteomes" id="UP000053039"/>
    </source>
</evidence>
<proteinExistence type="predicted"/>
<dbReference type="SUPFAM" id="SSF51735">
    <property type="entry name" value="NAD(P)-binding Rossmann-fold domains"/>
    <property type="match status" value="1"/>
</dbReference>
<reference evidence="3 4" key="1">
    <citation type="submission" date="2015-10" db="EMBL/GenBank/DDBJ databases">
        <title>Draft genome sequence of Streptomyces pseudovenezuelae DSM 40212, type strain for the species Streptomyces pseudovenezuelae.</title>
        <authorList>
            <person name="Ruckert C."/>
            <person name="Winkler A."/>
            <person name="Kalinowski J."/>
            <person name="Kampfer P."/>
            <person name="Glaeser S."/>
        </authorList>
    </citation>
    <scope>NUCLEOTIDE SEQUENCE [LARGE SCALE GENOMIC DNA]</scope>
    <source>
        <strain evidence="3 4">DSM 40212</strain>
    </source>
</reference>
<accession>A0A101NC63</accession>
<dbReference type="EMBL" id="LMWM01000003">
    <property type="protein sequence ID" value="KUM90444.1"/>
    <property type="molecule type" value="Genomic_DNA"/>
</dbReference>
<feature type="domain" description="NAD-dependent epimerase/dehydratase" evidence="2">
    <location>
        <begin position="3"/>
        <end position="210"/>
    </location>
</feature>
<dbReference type="InterPro" id="IPR051783">
    <property type="entry name" value="NAD(P)-dependent_oxidoreduct"/>
</dbReference>
<evidence type="ECO:0000256" key="1">
    <source>
        <dbReference type="SAM" id="MobiDB-lite"/>
    </source>
</evidence>
<gene>
    <name evidence="3" type="ORF">AQI94_01145</name>
</gene>
<name>A0A101NC63_9ACTN</name>
<dbReference type="InterPro" id="IPR001509">
    <property type="entry name" value="Epimerase_deHydtase"/>
</dbReference>
<evidence type="ECO:0000313" key="3">
    <source>
        <dbReference type="EMBL" id="KUM90444.1"/>
    </source>
</evidence>
<dbReference type="GO" id="GO:0004029">
    <property type="term" value="F:aldehyde dehydrogenase (NAD+) activity"/>
    <property type="evidence" value="ECO:0007669"/>
    <property type="project" value="TreeGrafter"/>
</dbReference>
<dbReference type="CDD" id="cd05262">
    <property type="entry name" value="SDR_a7"/>
    <property type="match status" value="1"/>
</dbReference>
<comment type="caution">
    <text evidence="3">The sequence shown here is derived from an EMBL/GenBank/DDBJ whole genome shotgun (WGS) entry which is preliminary data.</text>
</comment>
<dbReference type="OrthoDB" id="9787292at2"/>
<dbReference type="PANTHER" id="PTHR48079:SF6">
    <property type="entry name" value="NAD(P)-BINDING DOMAIN-CONTAINING PROTEIN-RELATED"/>
    <property type="match status" value="1"/>
</dbReference>
<protein>
    <submittedName>
        <fullName evidence="3">3-beta hydroxysteroid dehydrogenase</fullName>
    </submittedName>
</protein>
<dbReference type="Proteomes" id="UP000053039">
    <property type="component" value="Unassembled WGS sequence"/>
</dbReference>
<evidence type="ECO:0000259" key="2">
    <source>
        <dbReference type="Pfam" id="PF01370"/>
    </source>
</evidence>
<dbReference type="InterPro" id="IPR036291">
    <property type="entry name" value="NAD(P)-bd_dom_sf"/>
</dbReference>
<dbReference type="RefSeq" id="WP_031040775.1">
    <property type="nucleotide sequence ID" value="NZ_JBIBIH010000012.1"/>
</dbReference>
<dbReference type="Pfam" id="PF01370">
    <property type="entry name" value="Epimerase"/>
    <property type="match status" value="1"/>
</dbReference>
<dbReference type="GO" id="GO:0005737">
    <property type="term" value="C:cytoplasm"/>
    <property type="evidence" value="ECO:0007669"/>
    <property type="project" value="TreeGrafter"/>
</dbReference>
<dbReference type="Gene3D" id="3.40.50.720">
    <property type="entry name" value="NAD(P)-binding Rossmann-like Domain"/>
    <property type="match status" value="1"/>
</dbReference>
<organism evidence="3 4">
    <name type="scientific">Streptomyces pseudovenezuelae</name>
    <dbReference type="NCBI Taxonomy" id="67350"/>
    <lineage>
        <taxon>Bacteria</taxon>
        <taxon>Bacillati</taxon>
        <taxon>Actinomycetota</taxon>
        <taxon>Actinomycetes</taxon>
        <taxon>Kitasatosporales</taxon>
        <taxon>Streptomycetaceae</taxon>
        <taxon>Streptomyces</taxon>
        <taxon>Streptomyces aurantiacus group</taxon>
    </lineage>
</organism>
<dbReference type="PANTHER" id="PTHR48079">
    <property type="entry name" value="PROTEIN YEEZ"/>
    <property type="match status" value="1"/>
</dbReference>
<dbReference type="AlphaFoldDB" id="A0A101NC63"/>
<sequence length="298" mass="31194">MRVFVTGATGFVGSAVTRELLDAGHEVVGLARSDRSAEALKTAGAQVHRGDLTDLDSLRRGAQAADGVAHLAFIHDFTALAASGEADLRAIEALGEVLEDTGKPFVVTSGLLTAPGRVGTEEDPADPRSPGHHRLASEGAALALAERGVSSMVLRLPPSVHGEGDTGFVPMFIDHARTKGVSAMVGDGSNHWAAVHRLDAARLFRLALEAAPVGVRLHAIGDEGVPFREIAETVGRGLGVPVTSVAPEQATDHFGWLGRFAAIGMRASGALTRELLGWRPEHPALIPDLEAGHYFKTS</sequence>
<feature type="region of interest" description="Disordered" evidence="1">
    <location>
        <begin position="114"/>
        <end position="134"/>
    </location>
</feature>